<evidence type="ECO:0000313" key="2">
    <source>
        <dbReference type="Proteomes" id="UP001386955"/>
    </source>
</evidence>
<name>A0AAN9SNL4_PSOTE</name>
<protein>
    <submittedName>
        <fullName evidence="1">Uncharacterized protein</fullName>
    </submittedName>
</protein>
<comment type="caution">
    <text evidence="1">The sequence shown here is derived from an EMBL/GenBank/DDBJ whole genome shotgun (WGS) entry which is preliminary data.</text>
</comment>
<accession>A0AAN9SNL4</accession>
<dbReference type="EMBL" id="JAYMYS010000003">
    <property type="protein sequence ID" value="KAK7400050.1"/>
    <property type="molecule type" value="Genomic_DNA"/>
</dbReference>
<organism evidence="1 2">
    <name type="scientific">Psophocarpus tetragonolobus</name>
    <name type="common">Winged bean</name>
    <name type="synonym">Dolichos tetragonolobus</name>
    <dbReference type="NCBI Taxonomy" id="3891"/>
    <lineage>
        <taxon>Eukaryota</taxon>
        <taxon>Viridiplantae</taxon>
        <taxon>Streptophyta</taxon>
        <taxon>Embryophyta</taxon>
        <taxon>Tracheophyta</taxon>
        <taxon>Spermatophyta</taxon>
        <taxon>Magnoliopsida</taxon>
        <taxon>eudicotyledons</taxon>
        <taxon>Gunneridae</taxon>
        <taxon>Pentapetalae</taxon>
        <taxon>rosids</taxon>
        <taxon>fabids</taxon>
        <taxon>Fabales</taxon>
        <taxon>Fabaceae</taxon>
        <taxon>Papilionoideae</taxon>
        <taxon>50 kb inversion clade</taxon>
        <taxon>NPAAA clade</taxon>
        <taxon>indigoferoid/millettioid clade</taxon>
        <taxon>Phaseoleae</taxon>
        <taxon>Psophocarpus</taxon>
    </lineage>
</organism>
<sequence>MSKSIEFPVTTCLFRAKVADSSTKRILTLRYNQFHKESDSTLIFLDSRDNYKLTIVLQNGVVTQWAMQDVRCEAALALGFYLVFGALSPVNCSLSIDLAMD</sequence>
<dbReference type="AlphaFoldDB" id="A0AAN9SNL4"/>
<proteinExistence type="predicted"/>
<dbReference type="Proteomes" id="UP001386955">
    <property type="component" value="Unassembled WGS sequence"/>
</dbReference>
<evidence type="ECO:0000313" key="1">
    <source>
        <dbReference type="EMBL" id="KAK7400050.1"/>
    </source>
</evidence>
<reference evidence="1 2" key="1">
    <citation type="submission" date="2024-01" db="EMBL/GenBank/DDBJ databases">
        <title>The genomes of 5 underutilized Papilionoideae crops provide insights into root nodulation and disease resistanc.</title>
        <authorList>
            <person name="Jiang F."/>
        </authorList>
    </citation>
    <scope>NUCLEOTIDE SEQUENCE [LARGE SCALE GENOMIC DNA]</scope>
    <source>
        <strain evidence="1">DUOXIRENSHENG_FW03</strain>
        <tissue evidence="1">Leaves</tissue>
    </source>
</reference>
<gene>
    <name evidence="1" type="ORF">VNO78_11249</name>
</gene>
<keyword evidence="2" id="KW-1185">Reference proteome</keyword>